<dbReference type="InterPro" id="IPR050261">
    <property type="entry name" value="FrsA_esterase"/>
</dbReference>
<proteinExistence type="predicted"/>
<dbReference type="SUPFAM" id="SSF53474">
    <property type="entry name" value="alpha/beta-Hydrolases"/>
    <property type="match status" value="1"/>
</dbReference>
<dbReference type="InterPro" id="IPR022742">
    <property type="entry name" value="Hydrolase_4"/>
</dbReference>
<dbReference type="AlphaFoldDB" id="A0A8S0W2D3"/>
<keyword evidence="4" id="KW-1185">Reference proteome</keyword>
<dbReference type="EMBL" id="CACVBS010000060">
    <property type="protein sequence ID" value="CAA7267445.1"/>
    <property type="molecule type" value="Genomic_DNA"/>
</dbReference>
<reference evidence="3 4" key="1">
    <citation type="submission" date="2020-01" db="EMBL/GenBank/DDBJ databases">
        <authorList>
            <person name="Gupta K D."/>
        </authorList>
    </citation>
    <scope>NUCLEOTIDE SEQUENCE [LARGE SCALE GENOMIC DNA]</scope>
</reference>
<protein>
    <recommendedName>
        <fullName evidence="2">Serine aminopeptidase S33 domain-containing protein</fullName>
    </recommendedName>
</protein>
<dbReference type="InterPro" id="IPR029058">
    <property type="entry name" value="AB_hydrolase_fold"/>
</dbReference>
<gene>
    <name evidence="3" type="ORF">AAE3_LOCUS9691</name>
</gene>
<dbReference type="Proteomes" id="UP000467700">
    <property type="component" value="Unassembled WGS sequence"/>
</dbReference>
<dbReference type="OrthoDB" id="2498029at2759"/>
<evidence type="ECO:0000313" key="4">
    <source>
        <dbReference type="Proteomes" id="UP000467700"/>
    </source>
</evidence>
<keyword evidence="1" id="KW-0378">Hydrolase</keyword>
<organism evidence="3 4">
    <name type="scientific">Cyclocybe aegerita</name>
    <name type="common">Black poplar mushroom</name>
    <name type="synonym">Agrocybe aegerita</name>
    <dbReference type="NCBI Taxonomy" id="1973307"/>
    <lineage>
        <taxon>Eukaryota</taxon>
        <taxon>Fungi</taxon>
        <taxon>Dikarya</taxon>
        <taxon>Basidiomycota</taxon>
        <taxon>Agaricomycotina</taxon>
        <taxon>Agaricomycetes</taxon>
        <taxon>Agaricomycetidae</taxon>
        <taxon>Agaricales</taxon>
        <taxon>Agaricineae</taxon>
        <taxon>Bolbitiaceae</taxon>
        <taxon>Cyclocybe</taxon>
    </lineage>
</organism>
<dbReference type="Gene3D" id="1.10.10.800">
    <property type="match status" value="1"/>
</dbReference>
<evidence type="ECO:0000256" key="1">
    <source>
        <dbReference type="ARBA" id="ARBA00022801"/>
    </source>
</evidence>
<comment type="caution">
    <text evidence="3">The sequence shown here is derived from an EMBL/GenBank/DDBJ whole genome shotgun (WGS) entry which is preliminary data.</text>
</comment>
<dbReference type="GO" id="GO:0016788">
    <property type="term" value="F:hydrolase activity, acting on ester bonds"/>
    <property type="evidence" value="ECO:0007669"/>
    <property type="project" value="UniProtKB-ARBA"/>
</dbReference>
<dbReference type="Pfam" id="PF12146">
    <property type="entry name" value="Hydrolase_4"/>
    <property type="match status" value="1"/>
</dbReference>
<dbReference type="Gene3D" id="3.40.50.1820">
    <property type="entry name" value="alpha/beta hydrolase"/>
    <property type="match status" value="1"/>
</dbReference>
<dbReference type="PANTHER" id="PTHR22946:SF9">
    <property type="entry name" value="POLYKETIDE TRANSFERASE AF380"/>
    <property type="match status" value="1"/>
</dbReference>
<dbReference type="PANTHER" id="PTHR22946">
    <property type="entry name" value="DIENELACTONE HYDROLASE DOMAIN-CONTAINING PROTEIN-RELATED"/>
    <property type="match status" value="1"/>
</dbReference>
<name>A0A8S0W2D3_CYCAE</name>
<feature type="domain" description="Serine aminopeptidase S33" evidence="2">
    <location>
        <begin position="37"/>
        <end position="162"/>
    </location>
</feature>
<accession>A0A8S0W2D3</accession>
<evidence type="ECO:0000313" key="3">
    <source>
        <dbReference type="EMBL" id="CAA7267445.1"/>
    </source>
</evidence>
<evidence type="ECO:0000259" key="2">
    <source>
        <dbReference type="Pfam" id="PF12146"/>
    </source>
</evidence>
<sequence length="310" mass="33770">MSTPTSFEKTTIQIPSKTPEWNLDTWRFLPAGGYAKPYPVIVMAPGFTCTKRMSLEAYAETFASNGYACLLFDYRRWGTSDGTPRNVVDINEQMEDYKAVIKYARQNSEEYDGSRVVLWGTSFSGGHVIRLGSDQSLSLSAIIASNPYVGGSVPITFNFGLVKTSAYVLAGIIKKLFGMFGASEPVYIQSAGRPGEVAAMTTAGVLEAVKSMAPEESDWENRVAASSIPQVLFYNPLSYSSSVKIPILVMICGADIECSPVRAKLASEKVQQGESHTLVGSSHEGLYAGKKFFGEASEKELEFLKRVVPV</sequence>